<sequence>MEVCGNAVFHAVRVSMSPRSAACRRSWLVMVGLDASSGVDLSGRGDDHFVVCVDKARRLRNGEANITTSRGRMTTMMVLLFRDGMIYCSDQVNAVGFLCD</sequence>
<proteinExistence type="predicted"/>
<dbReference type="EMBL" id="HBEF01018780">
    <property type="protein sequence ID" value="CAD8339435.1"/>
    <property type="molecule type" value="Transcribed_RNA"/>
</dbReference>
<dbReference type="EMBL" id="HBEF01018778">
    <property type="protein sequence ID" value="CAD8339434.1"/>
    <property type="molecule type" value="Transcribed_RNA"/>
</dbReference>
<organism evidence="2">
    <name type="scientific">Craspedostauros australis</name>
    <dbReference type="NCBI Taxonomy" id="1486917"/>
    <lineage>
        <taxon>Eukaryota</taxon>
        <taxon>Sar</taxon>
        <taxon>Stramenopiles</taxon>
        <taxon>Ochrophyta</taxon>
        <taxon>Bacillariophyta</taxon>
        <taxon>Bacillariophyceae</taxon>
        <taxon>Bacillariophycidae</taxon>
        <taxon>Naviculales</taxon>
        <taxon>Naviculaceae</taxon>
        <taxon>Craspedostauros</taxon>
    </lineage>
</organism>
<dbReference type="AlphaFoldDB" id="A0A6T6GPK9"/>
<evidence type="ECO:0000313" key="1">
    <source>
        <dbReference type="EMBL" id="CAD8339434.1"/>
    </source>
</evidence>
<protein>
    <submittedName>
        <fullName evidence="2">Uncharacterized protein</fullName>
    </submittedName>
</protein>
<accession>A0A6T6GPK9</accession>
<gene>
    <name evidence="1" type="ORF">CAUS1442_LOCUS11567</name>
    <name evidence="2" type="ORF">CAUS1442_LOCUS11568</name>
</gene>
<evidence type="ECO:0000313" key="2">
    <source>
        <dbReference type="EMBL" id="CAD8339435.1"/>
    </source>
</evidence>
<reference evidence="2" key="1">
    <citation type="submission" date="2021-01" db="EMBL/GenBank/DDBJ databases">
        <authorList>
            <person name="Corre E."/>
            <person name="Pelletier E."/>
            <person name="Niang G."/>
            <person name="Scheremetjew M."/>
            <person name="Finn R."/>
            <person name="Kale V."/>
            <person name="Holt S."/>
            <person name="Cochrane G."/>
            <person name="Meng A."/>
            <person name="Brown T."/>
            <person name="Cohen L."/>
        </authorList>
    </citation>
    <scope>NUCLEOTIDE SEQUENCE</scope>
    <source>
        <strain evidence="2">CCMP3328</strain>
    </source>
</reference>
<name>A0A6T6GPK9_9STRA</name>